<protein>
    <submittedName>
        <fullName evidence="1">Phage protein Gp20</fullName>
    </submittedName>
</protein>
<accession>A0A1N7S8H4</accession>
<comment type="caution">
    <text evidence="1">The sequence shown here is derived from an EMBL/GenBank/DDBJ whole genome shotgun (WGS) entry which is preliminary data.</text>
</comment>
<organism evidence="1 2">
    <name type="scientific">Paraburkholderia piptadeniae</name>
    <dbReference type="NCBI Taxonomy" id="1701573"/>
    <lineage>
        <taxon>Bacteria</taxon>
        <taxon>Pseudomonadati</taxon>
        <taxon>Pseudomonadota</taxon>
        <taxon>Betaproteobacteria</taxon>
        <taxon>Burkholderiales</taxon>
        <taxon>Burkholderiaceae</taxon>
        <taxon>Paraburkholderia</taxon>
    </lineage>
</organism>
<evidence type="ECO:0000313" key="2">
    <source>
        <dbReference type="Proteomes" id="UP000195569"/>
    </source>
</evidence>
<dbReference type="Proteomes" id="UP000195569">
    <property type="component" value="Unassembled WGS sequence"/>
</dbReference>
<dbReference type="Pfam" id="PF03864">
    <property type="entry name" value="Phage_cap_E"/>
    <property type="match status" value="1"/>
</dbReference>
<dbReference type="AlphaFoldDB" id="A0A1N7S8H4"/>
<dbReference type="InterPro" id="IPR005564">
    <property type="entry name" value="Major_capsid_GpE"/>
</dbReference>
<gene>
    <name evidence="1" type="ORF">BN2476_350229</name>
</gene>
<reference evidence="1" key="1">
    <citation type="submission" date="2016-12" db="EMBL/GenBank/DDBJ databases">
        <authorList>
            <person name="Moulin L."/>
        </authorList>
    </citation>
    <scope>NUCLEOTIDE SEQUENCE [LARGE SCALE GENOMIC DNA]</scope>
    <source>
        <strain evidence="1">STM 7183</strain>
    </source>
</reference>
<dbReference type="OrthoDB" id="6388191at2"/>
<sequence length="345" mass="39054">MASLDVFHQDAFSTIQLTAAVDKYPFQPQGLGDLDIFEDEPIRNTVLAVEQRQGQLILIPTSPRGAEGTQRVTEQRGARYFKVPRLMHSDTIYANEIQDIRAFGTESELMQVQAEVARRVSGPTGLLRNIEYTWEYHRLAALQGILLDANGSVIYNFFDEFGITPATEVPFDLSAQTANSIRPICNGIRRAMMRKAQGAWLPSTRVYAMCGDEFYDEFVNHKDVIQTFINWSAAADLRDDSQGAAFDTFKFAGIYWMNYRGSDDNTTIKIPDDKVKFFPVGAPGVFRRALAPGESFEWVNTPGKPTYMIPIFDRDRNSWWKVEGYSYPLHICTRPEMLQTGRAGT</sequence>
<keyword evidence="2" id="KW-1185">Reference proteome</keyword>
<evidence type="ECO:0000313" key="1">
    <source>
        <dbReference type="EMBL" id="SIT43674.1"/>
    </source>
</evidence>
<proteinExistence type="predicted"/>
<dbReference type="EMBL" id="CYGY02000035">
    <property type="protein sequence ID" value="SIT43674.1"/>
    <property type="molecule type" value="Genomic_DNA"/>
</dbReference>
<name>A0A1N7S8H4_9BURK</name>